<reference evidence="2" key="1">
    <citation type="journal article" date="2019" name="Int. J. Syst. Evol. Microbiol.">
        <title>The Global Catalogue of Microorganisms (GCM) 10K type strain sequencing project: providing services to taxonomists for standard genome sequencing and annotation.</title>
        <authorList>
            <consortium name="The Broad Institute Genomics Platform"/>
            <consortium name="The Broad Institute Genome Sequencing Center for Infectious Disease"/>
            <person name="Wu L."/>
            <person name="Ma J."/>
        </authorList>
    </citation>
    <scope>NUCLEOTIDE SEQUENCE [LARGE SCALE GENOMIC DNA]</scope>
    <source>
        <strain evidence="2">JCM 3272</strain>
    </source>
</reference>
<dbReference type="RefSeq" id="WP_344612836.1">
    <property type="nucleotide sequence ID" value="NZ_BAAARV010000023.1"/>
</dbReference>
<comment type="caution">
    <text evidence="1">The sequence shown here is derived from an EMBL/GenBank/DDBJ whole genome shotgun (WGS) entry which is preliminary data.</text>
</comment>
<proteinExistence type="predicted"/>
<dbReference type="Proteomes" id="UP001501444">
    <property type="component" value="Unassembled WGS sequence"/>
</dbReference>
<organism evidence="1 2">
    <name type="scientific">Dactylosporangium salmoneum</name>
    <dbReference type="NCBI Taxonomy" id="53361"/>
    <lineage>
        <taxon>Bacteria</taxon>
        <taxon>Bacillati</taxon>
        <taxon>Actinomycetota</taxon>
        <taxon>Actinomycetes</taxon>
        <taxon>Micromonosporales</taxon>
        <taxon>Micromonosporaceae</taxon>
        <taxon>Dactylosporangium</taxon>
    </lineage>
</organism>
<gene>
    <name evidence="1" type="ORF">GCM10010170_028650</name>
</gene>
<keyword evidence="2" id="KW-1185">Reference proteome</keyword>
<accession>A0ABP5T1M8</accession>
<dbReference type="EMBL" id="BAAARV010000023">
    <property type="protein sequence ID" value="GAA2343613.1"/>
    <property type="molecule type" value="Genomic_DNA"/>
</dbReference>
<evidence type="ECO:0000313" key="2">
    <source>
        <dbReference type="Proteomes" id="UP001501444"/>
    </source>
</evidence>
<protein>
    <submittedName>
        <fullName evidence="1">Uncharacterized protein</fullName>
    </submittedName>
</protein>
<sequence>MAAVEEVAALREHGRLVPPVDGDVLVTPLPARTRMTARGPDLHVFAGETWYRRALDDLP</sequence>
<evidence type="ECO:0000313" key="1">
    <source>
        <dbReference type="EMBL" id="GAA2343613.1"/>
    </source>
</evidence>
<name>A0ABP5T1M8_9ACTN</name>